<accession>A0A1C3U9J6</accession>
<evidence type="ECO:0000313" key="3">
    <source>
        <dbReference type="Proteomes" id="UP000199435"/>
    </source>
</evidence>
<organism evidence="2 3">
    <name type="scientific">Rhizobium miluonense</name>
    <dbReference type="NCBI Taxonomy" id="411945"/>
    <lineage>
        <taxon>Bacteria</taxon>
        <taxon>Pseudomonadati</taxon>
        <taxon>Pseudomonadota</taxon>
        <taxon>Alphaproteobacteria</taxon>
        <taxon>Hyphomicrobiales</taxon>
        <taxon>Rhizobiaceae</taxon>
        <taxon>Rhizobium/Agrobacterium group</taxon>
        <taxon>Rhizobium</taxon>
    </lineage>
</organism>
<evidence type="ECO:0000313" key="2">
    <source>
        <dbReference type="EMBL" id="SCB12143.1"/>
    </source>
</evidence>
<keyword evidence="3" id="KW-1185">Reference proteome</keyword>
<feature type="domain" description="Methyltransferase" evidence="1">
    <location>
        <begin position="43"/>
        <end position="140"/>
    </location>
</feature>
<dbReference type="OrthoDB" id="9805585at2"/>
<dbReference type="Proteomes" id="UP000199435">
    <property type="component" value="Unassembled WGS sequence"/>
</dbReference>
<evidence type="ECO:0000259" key="1">
    <source>
        <dbReference type="Pfam" id="PF13649"/>
    </source>
</evidence>
<dbReference type="STRING" id="411945.GA0061102_1002203"/>
<keyword evidence="2" id="KW-0808">Transferase</keyword>
<sequence length="196" mass="21265">MSNTSLFIRTLFSNPRMVGAIAPSGAMLADLITNEVDPAAGAVLELGPGTGVFTEALLARGVRESDLTLVEFSSDFADMLQRRFPHARVLCANAARLDTHISPEDLPFGCAISGLPLLNMSPRAVVAILDGALSRLREGGALYQFTYGLRCPVPHRLLDRFGFKATLHGRVLRNFPPARVYKIVKRKPPKLLVAKA</sequence>
<dbReference type="SUPFAM" id="SSF53335">
    <property type="entry name" value="S-adenosyl-L-methionine-dependent methyltransferases"/>
    <property type="match status" value="1"/>
</dbReference>
<reference evidence="3" key="1">
    <citation type="submission" date="2016-08" db="EMBL/GenBank/DDBJ databases">
        <authorList>
            <person name="Varghese N."/>
            <person name="Submissions Spin"/>
        </authorList>
    </citation>
    <scope>NUCLEOTIDE SEQUENCE [LARGE SCALE GENOMIC DNA]</scope>
    <source>
        <strain evidence="3">HAMBI 2971</strain>
    </source>
</reference>
<dbReference type="EMBL" id="FMAH01000002">
    <property type="protein sequence ID" value="SCB12143.1"/>
    <property type="molecule type" value="Genomic_DNA"/>
</dbReference>
<dbReference type="GO" id="GO:0032259">
    <property type="term" value="P:methylation"/>
    <property type="evidence" value="ECO:0007669"/>
    <property type="project" value="UniProtKB-KW"/>
</dbReference>
<dbReference type="Gene3D" id="3.40.50.150">
    <property type="entry name" value="Vaccinia Virus protein VP39"/>
    <property type="match status" value="1"/>
</dbReference>
<protein>
    <submittedName>
        <fullName evidence="2">Phospholipid N-methyltransferase</fullName>
    </submittedName>
</protein>
<dbReference type="Pfam" id="PF13649">
    <property type="entry name" value="Methyltransf_25"/>
    <property type="match status" value="1"/>
</dbReference>
<gene>
    <name evidence="2" type="ORF">GA0061102_1002203</name>
</gene>
<dbReference type="RefSeq" id="WP_092844020.1">
    <property type="nucleotide sequence ID" value="NZ_FMAH01000002.1"/>
</dbReference>
<dbReference type="CDD" id="cd02440">
    <property type="entry name" value="AdoMet_MTases"/>
    <property type="match status" value="1"/>
</dbReference>
<name>A0A1C3U9J6_9HYPH</name>
<keyword evidence="2" id="KW-0489">Methyltransferase</keyword>
<dbReference type="InterPro" id="IPR029063">
    <property type="entry name" value="SAM-dependent_MTases_sf"/>
</dbReference>
<proteinExistence type="predicted"/>
<dbReference type="InterPro" id="IPR041698">
    <property type="entry name" value="Methyltransf_25"/>
</dbReference>
<dbReference type="AlphaFoldDB" id="A0A1C3U9J6"/>
<dbReference type="GO" id="GO:0008168">
    <property type="term" value="F:methyltransferase activity"/>
    <property type="evidence" value="ECO:0007669"/>
    <property type="project" value="UniProtKB-KW"/>
</dbReference>